<organism evidence="9 10">
    <name type="scientific">Nicotiana tabacum</name>
    <name type="common">Common tobacco</name>
    <dbReference type="NCBI Taxonomy" id="4097"/>
    <lineage>
        <taxon>Eukaryota</taxon>
        <taxon>Viridiplantae</taxon>
        <taxon>Streptophyta</taxon>
        <taxon>Embryophyta</taxon>
        <taxon>Tracheophyta</taxon>
        <taxon>Spermatophyta</taxon>
        <taxon>Magnoliopsida</taxon>
        <taxon>eudicotyledons</taxon>
        <taxon>Gunneridae</taxon>
        <taxon>Pentapetalae</taxon>
        <taxon>asterids</taxon>
        <taxon>lamiids</taxon>
        <taxon>Solanales</taxon>
        <taxon>Solanaceae</taxon>
        <taxon>Nicotianoideae</taxon>
        <taxon>Nicotianeae</taxon>
        <taxon>Nicotiana</taxon>
    </lineage>
</organism>
<dbReference type="PROSITE" id="PS51387">
    <property type="entry name" value="FAD_PCMH"/>
    <property type="match status" value="1"/>
</dbReference>
<dbReference type="AlphaFoldDB" id="A0A1S3XSZ5"/>
<evidence type="ECO:0000256" key="2">
    <source>
        <dbReference type="ARBA" id="ARBA00005147"/>
    </source>
</evidence>
<dbReference type="InterPro" id="IPR016166">
    <property type="entry name" value="FAD-bd_PCMH"/>
</dbReference>
<protein>
    <recommendedName>
        <fullName evidence="4">L-gulonolactone oxidase</fullName>
        <ecNumber evidence="4">1.1.3.8</ecNumber>
    </recommendedName>
</protein>
<evidence type="ECO:0000256" key="5">
    <source>
        <dbReference type="ARBA" id="ARBA00022644"/>
    </source>
</evidence>
<proteinExistence type="inferred from homology"/>
<dbReference type="NCBIfam" id="TIGR01677">
    <property type="entry name" value="pln_FAD_oxido"/>
    <property type="match status" value="1"/>
</dbReference>
<sequence length="600" mass="67055">MNKNENHQLIMKNVRFQNGVIRQILTSNCIFLIMIFLVEGTLPQDPIKCTTKNSNCTITNIYGSFPDRSICRAAEVTYPTTEEELISAVGKATKEKRKMRVATRYSQSIPKLVCPGEDDGLIISTKLLDKVQMMDRQNMKMRVDSGLILKDLIDEAARVGLALPHSPYWWGMSVGGLLGTGAHGSSLWGLGSAVHNYVVELRIVTPATEEEGYAKVRTLDTANPEFYAAKLSLGVLGVISQVTFKLQPMFKRNITFVEKSDSNLGDEVITFGRKHEFADFSWFPSQKTVLYRIDNRVPLNISGNALNDYLGFRPTSPLILSSMRSSEETQEALRDSNGKCLSGKLTKSLLDTAKYGYTNNGILFTGYPLIGPQNRLQASGSCLINDGILDDLVCPWDPRIKGLFFHQTTFSIGLSKVKNFIQDVQKLVVLQPKALCGLDLYSGILMRYVTASNAYLGHQEDAVDFDITYYRSKNPLTPRLYEDILEEIEQMAMFKYGAEPHWGKNRNVAFIDVIKKYKDADKFLKVKETYDPLGLFSNDWTDQILGLRSGLSIVKEGCALEGLCICSEDSHCAPTKGYFCKPGKVYVEARVCTLLSSNVI</sequence>
<dbReference type="OrthoDB" id="610608at2759"/>
<dbReference type="Pfam" id="PF01565">
    <property type="entry name" value="FAD_binding_4"/>
    <property type="match status" value="1"/>
</dbReference>
<keyword evidence="5" id="KW-0060">Ascorbate biosynthesis</keyword>
<dbReference type="GO" id="GO:0050105">
    <property type="term" value="F:L-gulonolactone oxidase activity"/>
    <property type="evidence" value="ECO:0007669"/>
    <property type="project" value="UniProtKB-EC"/>
</dbReference>
<dbReference type="GO" id="GO:0016491">
    <property type="term" value="F:oxidoreductase activity"/>
    <property type="evidence" value="ECO:0000318"/>
    <property type="project" value="GO_Central"/>
</dbReference>
<evidence type="ECO:0000313" key="10">
    <source>
        <dbReference type="RefSeq" id="XP_016443068.1"/>
    </source>
</evidence>
<comment type="catalytic activity">
    <reaction evidence="8">
        <text>L-gulono-1,4-lactone + O2 = L-ascorbate + H2O2 + H(+)</text>
        <dbReference type="Rhea" id="RHEA:32363"/>
        <dbReference type="ChEBI" id="CHEBI:15378"/>
        <dbReference type="ChEBI" id="CHEBI:15379"/>
        <dbReference type="ChEBI" id="CHEBI:16240"/>
        <dbReference type="ChEBI" id="CHEBI:17587"/>
        <dbReference type="ChEBI" id="CHEBI:38290"/>
        <dbReference type="EC" id="1.1.3.8"/>
    </reaction>
</comment>
<dbReference type="InterPro" id="IPR006094">
    <property type="entry name" value="Oxid_FAD_bind_N"/>
</dbReference>
<comment type="similarity">
    <text evidence="3">Belongs to the oxygen-dependent FAD-linked oxidoreductase family.</text>
</comment>
<dbReference type="FunFam" id="3.30.70.2520:FF:000003">
    <property type="entry name" value="L-gulonolactone oxidase 2"/>
    <property type="match status" value="1"/>
</dbReference>
<dbReference type="OMA" id="CNISAFI"/>
<dbReference type="KEGG" id="nta:107768458"/>
<dbReference type="Gene3D" id="3.30.70.2520">
    <property type="match status" value="1"/>
</dbReference>
<dbReference type="InterPro" id="IPR016169">
    <property type="entry name" value="FAD-bd_PCMH_sub2"/>
</dbReference>
<evidence type="ECO:0000256" key="8">
    <source>
        <dbReference type="ARBA" id="ARBA00048083"/>
    </source>
</evidence>
<dbReference type="STRING" id="4097.A0A1S3XSZ5"/>
<keyword evidence="6" id="KW-0732">Signal</keyword>
<name>A0A1S3XSZ5_TOBAC</name>
<evidence type="ECO:0000256" key="7">
    <source>
        <dbReference type="ARBA" id="ARBA00023002"/>
    </source>
</evidence>
<dbReference type="PANTHER" id="PTHR13878">
    <property type="entry name" value="GULONOLACTONE OXIDASE"/>
    <property type="match status" value="1"/>
</dbReference>
<evidence type="ECO:0000256" key="4">
    <source>
        <dbReference type="ARBA" id="ARBA00013121"/>
    </source>
</evidence>
<dbReference type="GO" id="GO:0016020">
    <property type="term" value="C:membrane"/>
    <property type="evidence" value="ECO:0007669"/>
    <property type="project" value="InterPro"/>
</dbReference>
<evidence type="ECO:0000256" key="3">
    <source>
        <dbReference type="ARBA" id="ARBA00005466"/>
    </source>
</evidence>
<keyword evidence="7" id="KW-0560">Oxidoreductase</keyword>
<dbReference type="GO" id="GO:0071949">
    <property type="term" value="F:FAD binding"/>
    <property type="evidence" value="ECO:0007669"/>
    <property type="project" value="InterPro"/>
</dbReference>
<dbReference type="InterPro" id="IPR050432">
    <property type="entry name" value="FAD-linked_Oxidoreductases_BP"/>
</dbReference>
<dbReference type="FunFam" id="3.30.465.10:FF:000033">
    <property type="entry name" value="L-gulonolactone oxidase 5"/>
    <property type="match status" value="1"/>
</dbReference>
<dbReference type="Pfam" id="PF22906">
    <property type="entry name" value="GULLO2-like_3rd"/>
    <property type="match status" value="1"/>
</dbReference>
<accession>A0A1S3XSZ5</accession>
<dbReference type="PANTHER" id="PTHR13878:SF67">
    <property type="entry name" value="L-GULONOLACTONE OXIDASE 5"/>
    <property type="match status" value="1"/>
</dbReference>
<dbReference type="Gene3D" id="3.30.465.10">
    <property type="match status" value="1"/>
</dbReference>
<dbReference type="InterPro" id="IPR007173">
    <property type="entry name" value="ALO_C"/>
</dbReference>
<comment type="cofactor">
    <cofactor evidence="1">
        <name>FAD</name>
        <dbReference type="ChEBI" id="CHEBI:57692"/>
    </cofactor>
</comment>
<dbReference type="GeneID" id="107768458"/>
<evidence type="ECO:0000256" key="1">
    <source>
        <dbReference type="ARBA" id="ARBA00001974"/>
    </source>
</evidence>
<dbReference type="EC" id="1.1.3.8" evidence="4"/>
<evidence type="ECO:0000313" key="9">
    <source>
        <dbReference type="Proteomes" id="UP000790787"/>
    </source>
</evidence>
<reference evidence="10" key="2">
    <citation type="submission" date="2025-08" db="UniProtKB">
        <authorList>
            <consortium name="RefSeq"/>
        </authorList>
    </citation>
    <scope>IDENTIFICATION</scope>
</reference>
<comment type="pathway">
    <text evidence="2">Cofactor biosynthesis; L-ascorbate biosynthesis.</text>
</comment>
<dbReference type="Pfam" id="PF04030">
    <property type="entry name" value="ALO"/>
    <property type="match status" value="1"/>
</dbReference>
<dbReference type="InterPro" id="IPR055154">
    <property type="entry name" value="GULLO2-like_C"/>
</dbReference>
<dbReference type="GO" id="GO:0003885">
    <property type="term" value="F:D-arabinono-1,4-lactone oxidase activity"/>
    <property type="evidence" value="ECO:0007669"/>
    <property type="project" value="InterPro"/>
</dbReference>
<dbReference type="GO" id="GO:0019853">
    <property type="term" value="P:L-ascorbic acid biosynthetic process"/>
    <property type="evidence" value="ECO:0007669"/>
    <property type="project" value="UniProtKB-UniPathway"/>
</dbReference>
<dbReference type="RefSeq" id="XP_016443068.1">
    <property type="nucleotide sequence ID" value="XM_016587582.1"/>
</dbReference>
<keyword evidence="9" id="KW-1185">Reference proteome</keyword>
<dbReference type="SMR" id="A0A1S3XSZ5"/>
<dbReference type="PaxDb" id="4097-A0A1S3XSZ5"/>
<dbReference type="SUPFAM" id="SSF56176">
    <property type="entry name" value="FAD-binding/transporter-associated domain-like"/>
    <property type="match status" value="1"/>
</dbReference>
<dbReference type="InterPro" id="IPR010030">
    <property type="entry name" value="GULO_Plant"/>
</dbReference>
<dbReference type="UniPathway" id="UPA00132"/>
<evidence type="ECO:0000256" key="6">
    <source>
        <dbReference type="ARBA" id="ARBA00022729"/>
    </source>
</evidence>
<dbReference type="Proteomes" id="UP000790787">
    <property type="component" value="Chromosome 23"/>
</dbReference>
<reference evidence="9" key="1">
    <citation type="journal article" date="2014" name="Nat. Commun.">
        <title>The tobacco genome sequence and its comparison with those of tomato and potato.</title>
        <authorList>
            <person name="Sierro N."/>
            <person name="Battey J.N."/>
            <person name="Ouadi S."/>
            <person name="Bakaher N."/>
            <person name="Bovet L."/>
            <person name="Willig A."/>
            <person name="Goepfert S."/>
            <person name="Peitsch M.C."/>
            <person name="Ivanov N.V."/>
        </authorList>
    </citation>
    <scope>NUCLEOTIDE SEQUENCE [LARGE SCALE GENOMIC DNA]</scope>
</reference>
<dbReference type="InterPro" id="IPR036318">
    <property type="entry name" value="FAD-bd_PCMH-like_sf"/>
</dbReference>
<gene>
    <name evidence="10" type="primary">LOC107768458</name>
</gene>